<feature type="transmembrane region" description="Helical" evidence="1">
    <location>
        <begin position="96"/>
        <end position="116"/>
    </location>
</feature>
<evidence type="ECO:0000256" key="1">
    <source>
        <dbReference type="SAM" id="Phobius"/>
    </source>
</evidence>
<dbReference type="Proteomes" id="UP001194098">
    <property type="component" value="Unassembled WGS sequence"/>
</dbReference>
<reference evidence="2" key="1">
    <citation type="submission" date="2020-04" db="EMBL/GenBank/DDBJ databases">
        <authorList>
            <person name="Brown S."/>
        </authorList>
    </citation>
    <scope>NUCLEOTIDE SEQUENCE</scope>
    <source>
        <strain evidence="2">DJ015</strain>
    </source>
</reference>
<feature type="transmembrane region" description="Helical" evidence="1">
    <location>
        <begin position="12"/>
        <end position="32"/>
    </location>
</feature>
<dbReference type="RefSeq" id="WP_171780851.1">
    <property type="nucleotide sequence ID" value="NZ_JABAGV010000002.1"/>
</dbReference>
<evidence type="ECO:0000313" key="2">
    <source>
        <dbReference type="EMBL" id="MBC2473428.1"/>
    </source>
</evidence>
<sequence>MIELNYIRDFLVAMTTIITVLGVFVKTLNKFFLETIKSRYKMIPGKQSIFDTVLKSIMVFISTVSIIFSFIMVTYSLVKKGSNLNANELLNLSANIYEFIGFGVAMLFYYLLYGTLDVFSRLQSMFVDKFEKKSTENQRESKNLKKSMYSFLKHIGSKLNIFKNISIKKLNIINLIISAFLGSSSLILIVSYILKGIKKEDLESVFILVMICMFSLISFIISISLLNVVEIVNSNCIYKIVMEQEIIICRCYLEYDEYYLVLENGNERYISKGKVKEIIKSK</sequence>
<proteinExistence type="predicted"/>
<gene>
    <name evidence="2" type="ORF">HGI39_01635</name>
</gene>
<name>A0AAW3W3N1_CLOBE</name>
<feature type="transmembrane region" description="Helical" evidence="1">
    <location>
        <begin position="53"/>
        <end position="76"/>
    </location>
</feature>
<dbReference type="AlphaFoldDB" id="A0AAW3W3N1"/>
<accession>A0AAW3W3N1</accession>
<keyword evidence="1" id="KW-0472">Membrane</keyword>
<keyword evidence="1" id="KW-1133">Transmembrane helix</keyword>
<organism evidence="2 3">
    <name type="scientific">Clostridium beijerinckii</name>
    <name type="common">Clostridium MP</name>
    <dbReference type="NCBI Taxonomy" id="1520"/>
    <lineage>
        <taxon>Bacteria</taxon>
        <taxon>Bacillati</taxon>
        <taxon>Bacillota</taxon>
        <taxon>Clostridia</taxon>
        <taxon>Eubacteriales</taxon>
        <taxon>Clostridiaceae</taxon>
        <taxon>Clostridium</taxon>
    </lineage>
</organism>
<reference evidence="2" key="2">
    <citation type="journal article" date="2022" name="Nat. Biotechnol.">
        <title>Carbon-negative production of acetone and isopropanol by gas fermentation at industrial pilot scale.</title>
        <authorList>
            <person name="Liew F.E."/>
            <person name="Nogle R."/>
            <person name="Abdalla T."/>
            <person name="Rasor B.J."/>
            <person name="Canter C."/>
            <person name="Jensen R.O."/>
            <person name="Wang L."/>
            <person name="Strutz J."/>
            <person name="Chirania P."/>
            <person name="De Tissera S."/>
            <person name="Mueller A.P."/>
            <person name="Ruan Z."/>
            <person name="Gao A."/>
            <person name="Tran L."/>
            <person name="Engle N.L."/>
            <person name="Bromley J.C."/>
            <person name="Daniell J."/>
            <person name="Conrado R."/>
            <person name="Tschaplinski T.J."/>
            <person name="Giannone R.J."/>
            <person name="Hettich R.L."/>
            <person name="Karim A.S."/>
            <person name="Simpson S.D."/>
            <person name="Brown S.D."/>
            <person name="Leang C."/>
            <person name="Jewett M.C."/>
            <person name="Kopke M."/>
        </authorList>
    </citation>
    <scope>NUCLEOTIDE SEQUENCE</scope>
    <source>
        <strain evidence="2">DJ015</strain>
    </source>
</reference>
<protein>
    <submittedName>
        <fullName evidence="2">Uncharacterized protein</fullName>
    </submittedName>
</protein>
<feature type="transmembrane region" description="Helical" evidence="1">
    <location>
        <begin position="206"/>
        <end position="229"/>
    </location>
</feature>
<comment type="caution">
    <text evidence="2">The sequence shown here is derived from an EMBL/GenBank/DDBJ whole genome shotgun (WGS) entry which is preliminary data.</text>
</comment>
<feature type="transmembrane region" description="Helical" evidence="1">
    <location>
        <begin position="172"/>
        <end position="194"/>
    </location>
</feature>
<dbReference type="EMBL" id="JABAGV010000002">
    <property type="protein sequence ID" value="MBC2473428.1"/>
    <property type="molecule type" value="Genomic_DNA"/>
</dbReference>
<keyword evidence="1" id="KW-0812">Transmembrane</keyword>
<evidence type="ECO:0000313" key="3">
    <source>
        <dbReference type="Proteomes" id="UP001194098"/>
    </source>
</evidence>